<protein>
    <submittedName>
        <fullName evidence="1">Uncharacterized protein</fullName>
    </submittedName>
</protein>
<organism evidence="1 2">
    <name type="scientific">Gordonia cholesterolivorans</name>
    <dbReference type="NCBI Taxonomy" id="559625"/>
    <lineage>
        <taxon>Bacteria</taxon>
        <taxon>Bacillati</taxon>
        <taxon>Actinomycetota</taxon>
        <taxon>Actinomycetes</taxon>
        <taxon>Mycobacteriales</taxon>
        <taxon>Gordoniaceae</taxon>
        <taxon>Gordonia</taxon>
    </lineage>
</organism>
<name>A0ABN3HYR8_9ACTN</name>
<dbReference type="Proteomes" id="UP001501170">
    <property type="component" value="Unassembled WGS sequence"/>
</dbReference>
<dbReference type="EMBL" id="BAAARB010000023">
    <property type="protein sequence ID" value="GAA2390446.1"/>
    <property type="molecule type" value="Genomic_DNA"/>
</dbReference>
<dbReference type="RefSeq" id="WP_006894968.1">
    <property type="nucleotide sequence ID" value="NZ_BAAARB010000023.1"/>
</dbReference>
<gene>
    <name evidence="1" type="ORF">GCM10009855_33110</name>
</gene>
<evidence type="ECO:0000313" key="1">
    <source>
        <dbReference type="EMBL" id="GAA2390446.1"/>
    </source>
</evidence>
<proteinExistence type="predicted"/>
<sequence>MPFDDDELEEFYRRIESRTAAANARPRKRRRQVPRVQFACPTPEKIAYPSQAAVTGAILAVARNSRGRPSLRSYECVCGAWHLTSAIPRPPGSR</sequence>
<evidence type="ECO:0000313" key="2">
    <source>
        <dbReference type="Proteomes" id="UP001501170"/>
    </source>
</evidence>
<accession>A0ABN3HYR8</accession>
<keyword evidence="2" id="KW-1185">Reference proteome</keyword>
<comment type="caution">
    <text evidence="1">The sequence shown here is derived from an EMBL/GenBank/DDBJ whole genome shotgun (WGS) entry which is preliminary data.</text>
</comment>
<reference evidence="1 2" key="1">
    <citation type="journal article" date="2019" name="Int. J. Syst. Evol. Microbiol.">
        <title>The Global Catalogue of Microorganisms (GCM) 10K type strain sequencing project: providing services to taxonomists for standard genome sequencing and annotation.</title>
        <authorList>
            <consortium name="The Broad Institute Genomics Platform"/>
            <consortium name="The Broad Institute Genome Sequencing Center for Infectious Disease"/>
            <person name="Wu L."/>
            <person name="Ma J."/>
        </authorList>
    </citation>
    <scope>NUCLEOTIDE SEQUENCE [LARGE SCALE GENOMIC DNA]</scope>
    <source>
        <strain evidence="1 2">JCM 16227</strain>
    </source>
</reference>